<feature type="compositionally biased region" description="Low complexity" evidence="1">
    <location>
        <begin position="1042"/>
        <end position="1064"/>
    </location>
</feature>
<dbReference type="GO" id="GO:0000963">
    <property type="term" value="P:mitochondrial RNA processing"/>
    <property type="evidence" value="ECO:0007669"/>
    <property type="project" value="TreeGrafter"/>
</dbReference>
<dbReference type="InterPro" id="IPR050870">
    <property type="entry name" value="FAST_kinase"/>
</dbReference>
<dbReference type="Proteomes" id="UP000239649">
    <property type="component" value="Unassembled WGS sequence"/>
</dbReference>
<comment type="caution">
    <text evidence="2">The sequence shown here is derived from an EMBL/GenBank/DDBJ whole genome shotgun (WGS) entry which is preliminary data.</text>
</comment>
<dbReference type="GO" id="GO:0044528">
    <property type="term" value="P:regulation of mitochondrial mRNA stability"/>
    <property type="evidence" value="ECO:0007669"/>
    <property type="project" value="TreeGrafter"/>
</dbReference>
<feature type="compositionally biased region" description="Low complexity" evidence="1">
    <location>
        <begin position="1025"/>
        <end position="1036"/>
    </location>
</feature>
<sequence length="1292" mass="136647">MCTRTRAAAAHRAATQRVPEQQQQTAAGPPPNVQELAAAAHDVRAFRDVLLRLADSGAATEAHVVAAWGAQRRSRALRVGAGGGGHALLQALATLERLTRQQLVALSPDQLGYVFRCYVLAGGASKPLLAALQRTACTWRGEDYGAAGLAELAWALASCGQQLPDSCRQLLHEALHSHGPPGSSSWEHEERPAAARQMASQQTDSLHGSFTAERGQAGAADGPTQQLQQQPQRDWQAWFRRAPPSCVALLLWAAADLGVRPGAACLDAAAAALLRGQRLAALQPKALLALLWSLATLRAARQRPLIQAIAQRLADWFEESMDGREEQRGSSVGALGDLFAAPAAGWHGAAPRPQAGQLCTALWACGQLRHAEPRLLRPVAALLHDRVGELAPAEAARALWGLAQLGYCPAPLFSAVAERLQAPGQLAGFSVRQLAMLTYAFAALDFFPGQDCMDALADACLAARRDFDPRALSHVLWNMSRLGHVDEPFYAAFVPAILPSISAYGPAELADLARVYAKHGLNPELALESAAAAGDAATGVAAEAAAGAAPWDKSKEAAAAAGAAGAALARSSGEASDDSGGGEERQTSGSGRPDGSATLFDAFAAQTLACIEGADIQDILRILTAFHEMGLQPDKLLAAVEAWADRRLRALSPQALALALWSFARLGSGSPRLPEAAAACAEQQLDAFSPGQLAQVAWALAKLRWPAPRVLRHAGAQLAARGDRFGDKEASNVLWALASEGEALPAEDLDRIAASLQPRLRGFGPQSLANIAWAYATLGHAPPDPFLRLLGDAARPQLSAFEPQGLSLLVWSLASLGCRHNSLLLEIMHLCEDSPALLRQFEGQNIANLLWGYCTTGFNPSASFLRALAKEARLRVCDLKTQELFNVAWAFAQLGHHPVKLFDAIALEAAPRACALTPQELSGLLWALAKCRHGGPGLPPLLHAVEHELSAREPAFEDRHLGITAWAFGQLGHVPAAPALAALCEGARRRAPGMSARTLATLVGALADMQLQMERRQRWQRAEQQRGQPAEQAADQAEQRAADQQQQGAAEQQAAQQQQQQPARQASERLVSMALVESLAERAVHVLPRLQPFEFAGLLRALTALGSRATATLLLRAAPGSAAHALLGKAVEHAVLPAKVELLWAMAACGCYPEEAFEALAARLAAIPREFRFSQPALAMLGDALAAMPLKRRQQLKLRHGLALAAAAAAAQAATAPRVAAAAGSGSRGGSDSGDGSSGENEGEDVAQQEQQLRQRLKQPAAREDGARPACVESIDGAARLRGTAEFLEKLA</sequence>
<dbReference type="GO" id="GO:0009507">
    <property type="term" value="C:chloroplast"/>
    <property type="evidence" value="ECO:0007669"/>
    <property type="project" value="GOC"/>
</dbReference>
<feature type="compositionally biased region" description="Polar residues" evidence="1">
    <location>
        <begin position="198"/>
        <end position="208"/>
    </location>
</feature>
<feature type="region of interest" description="Disordered" evidence="1">
    <location>
        <begin position="1"/>
        <end position="31"/>
    </location>
</feature>
<dbReference type="STRING" id="554055.A0A2P6VIH7"/>
<feature type="compositionally biased region" description="Low complexity" evidence="1">
    <location>
        <begin position="1"/>
        <end position="15"/>
    </location>
</feature>
<organism evidence="2 3">
    <name type="scientific">Micractinium conductrix</name>
    <dbReference type="NCBI Taxonomy" id="554055"/>
    <lineage>
        <taxon>Eukaryota</taxon>
        <taxon>Viridiplantae</taxon>
        <taxon>Chlorophyta</taxon>
        <taxon>core chlorophytes</taxon>
        <taxon>Trebouxiophyceae</taxon>
        <taxon>Chlorellales</taxon>
        <taxon>Chlorellaceae</taxon>
        <taxon>Chlorella clade</taxon>
        <taxon>Micractinium</taxon>
    </lineage>
</organism>
<feature type="region of interest" description="Disordered" evidence="1">
    <location>
        <begin position="571"/>
        <end position="594"/>
    </location>
</feature>
<dbReference type="PANTHER" id="PTHR21228">
    <property type="entry name" value="FAST LEU-RICH DOMAIN-CONTAINING"/>
    <property type="match status" value="1"/>
</dbReference>
<keyword evidence="3" id="KW-1185">Reference proteome</keyword>
<accession>A0A2P6VIH7</accession>
<reference evidence="2 3" key="1">
    <citation type="journal article" date="2018" name="Plant J.">
        <title>Genome sequences of Chlorella sorokiniana UTEX 1602 and Micractinium conductrix SAG 241.80: implications to maltose excretion by a green alga.</title>
        <authorList>
            <person name="Arriola M.B."/>
            <person name="Velmurugan N."/>
            <person name="Zhang Y."/>
            <person name="Plunkett M.H."/>
            <person name="Hondzo H."/>
            <person name="Barney B.M."/>
        </authorList>
    </citation>
    <scope>NUCLEOTIDE SEQUENCE [LARGE SCALE GENOMIC DNA]</scope>
    <source>
        <strain evidence="2 3">SAG 241.80</strain>
    </source>
</reference>
<feature type="region of interest" description="Disordered" evidence="1">
    <location>
        <begin position="1222"/>
        <end position="1270"/>
    </location>
</feature>
<evidence type="ECO:0000313" key="3">
    <source>
        <dbReference type="Proteomes" id="UP000239649"/>
    </source>
</evidence>
<dbReference type="EMBL" id="LHPF02000006">
    <property type="protein sequence ID" value="PSC73891.1"/>
    <property type="molecule type" value="Genomic_DNA"/>
</dbReference>
<evidence type="ECO:0000256" key="1">
    <source>
        <dbReference type="SAM" id="MobiDB-lite"/>
    </source>
</evidence>
<gene>
    <name evidence="2" type="ORF">C2E20_2877</name>
</gene>
<dbReference type="GO" id="GO:1901259">
    <property type="term" value="P:chloroplast rRNA processing"/>
    <property type="evidence" value="ECO:0007669"/>
    <property type="project" value="TreeGrafter"/>
</dbReference>
<proteinExistence type="predicted"/>
<feature type="region of interest" description="Disordered" evidence="1">
    <location>
        <begin position="1016"/>
        <end position="1064"/>
    </location>
</feature>
<dbReference type="GO" id="GO:0003723">
    <property type="term" value="F:RNA binding"/>
    <property type="evidence" value="ECO:0007669"/>
    <property type="project" value="TreeGrafter"/>
</dbReference>
<protein>
    <submittedName>
        <fullName evidence="2">CLR family</fullName>
    </submittedName>
</protein>
<feature type="region of interest" description="Disordered" evidence="1">
    <location>
        <begin position="176"/>
        <end position="234"/>
    </location>
</feature>
<name>A0A2P6VIH7_9CHLO</name>
<dbReference type="OrthoDB" id="514430at2759"/>
<evidence type="ECO:0000313" key="2">
    <source>
        <dbReference type="EMBL" id="PSC73891.1"/>
    </source>
</evidence>
<dbReference type="GO" id="GO:0005759">
    <property type="term" value="C:mitochondrial matrix"/>
    <property type="evidence" value="ECO:0007669"/>
    <property type="project" value="TreeGrafter"/>
</dbReference>
<dbReference type="PANTHER" id="PTHR21228:SF40">
    <property type="entry name" value="LD45607P"/>
    <property type="match status" value="1"/>
</dbReference>
<dbReference type="GO" id="GO:0035770">
    <property type="term" value="C:ribonucleoprotein granule"/>
    <property type="evidence" value="ECO:0007669"/>
    <property type="project" value="TreeGrafter"/>
</dbReference>
<feature type="compositionally biased region" description="Gly residues" evidence="1">
    <location>
        <begin position="1226"/>
        <end position="1237"/>
    </location>
</feature>
<feature type="compositionally biased region" description="Low complexity" evidence="1">
    <location>
        <begin position="225"/>
        <end position="234"/>
    </location>
</feature>